<dbReference type="Proteomes" id="UP000296049">
    <property type="component" value="Unassembled WGS sequence"/>
</dbReference>
<accession>R0M359</accession>
<keyword evidence="3" id="KW-1185">Reference proteome</keyword>
<evidence type="ECO:0000313" key="2">
    <source>
        <dbReference type="EMBL" id="EOB07113.1"/>
    </source>
</evidence>
<feature type="compositionally biased region" description="Pro residues" evidence="1">
    <location>
        <begin position="20"/>
        <end position="32"/>
    </location>
</feature>
<sequence>MTLKLTQKPSFWAVLDAALPLPPSGQPPPPPYGTSQRDLQADSSPWPPSNRMISLYAAGQTPARQGTAMVAATGMLCLQASGSDSGNPWN</sequence>
<evidence type="ECO:0000313" key="3">
    <source>
        <dbReference type="Proteomes" id="UP000296049"/>
    </source>
</evidence>
<organism evidence="2 3">
    <name type="scientific">Anas platyrhynchos</name>
    <name type="common">Mallard</name>
    <name type="synonym">Anas boschas</name>
    <dbReference type="NCBI Taxonomy" id="8839"/>
    <lineage>
        <taxon>Eukaryota</taxon>
        <taxon>Metazoa</taxon>
        <taxon>Chordata</taxon>
        <taxon>Craniata</taxon>
        <taxon>Vertebrata</taxon>
        <taxon>Euteleostomi</taxon>
        <taxon>Archelosauria</taxon>
        <taxon>Archosauria</taxon>
        <taxon>Dinosauria</taxon>
        <taxon>Saurischia</taxon>
        <taxon>Theropoda</taxon>
        <taxon>Coelurosauria</taxon>
        <taxon>Aves</taxon>
        <taxon>Neognathae</taxon>
        <taxon>Galloanserae</taxon>
        <taxon>Anseriformes</taxon>
        <taxon>Anatidae</taxon>
        <taxon>Anatinae</taxon>
        <taxon>Anas</taxon>
    </lineage>
</organism>
<feature type="compositionally biased region" description="Polar residues" evidence="1">
    <location>
        <begin position="33"/>
        <end position="43"/>
    </location>
</feature>
<dbReference type="EMBL" id="KB742554">
    <property type="protein sequence ID" value="EOB07113.1"/>
    <property type="molecule type" value="Genomic_DNA"/>
</dbReference>
<protein>
    <submittedName>
        <fullName evidence="2">Uncharacterized protein</fullName>
    </submittedName>
</protein>
<proteinExistence type="predicted"/>
<gene>
    <name evidence="2" type="ORF">Anapl_02909</name>
</gene>
<name>R0M359_ANAPL</name>
<reference evidence="3" key="1">
    <citation type="journal article" date="2013" name="Nat. Genet.">
        <title>The duck genome and transcriptome provide insight into an avian influenza virus reservoir species.</title>
        <authorList>
            <person name="Huang Y."/>
            <person name="Li Y."/>
            <person name="Burt D.W."/>
            <person name="Chen H."/>
            <person name="Zhang Y."/>
            <person name="Qian W."/>
            <person name="Kim H."/>
            <person name="Gan S."/>
            <person name="Zhao Y."/>
            <person name="Li J."/>
            <person name="Yi K."/>
            <person name="Feng H."/>
            <person name="Zhu P."/>
            <person name="Li B."/>
            <person name="Liu Q."/>
            <person name="Fairley S."/>
            <person name="Magor K.E."/>
            <person name="Du Z."/>
            <person name="Hu X."/>
            <person name="Goodman L."/>
            <person name="Tafer H."/>
            <person name="Vignal A."/>
            <person name="Lee T."/>
            <person name="Kim K.W."/>
            <person name="Sheng Z."/>
            <person name="An Y."/>
            <person name="Searle S."/>
            <person name="Herrero J."/>
            <person name="Groenen M.A."/>
            <person name="Crooijmans R.P."/>
            <person name="Faraut T."/>
            <person name="Cai Q."/>
            <person name="Webster R.G."/>
            <person name="Aldridge J.R."/>
            <person name="Warren W.C."/>
            <person name="Bartschat S."/>
            <person name="Kehr S."/>
            <person name="Marz M."/>
            <person name="Stadler P.F."/>
            <person name="Smith J."/>
            <person name="Kraus R.H."/>
            <person name="Zhao Y."/>
            <person name="Ren L."/>
            <person name="Fei J."/>
            <person name="Morisson M."/>
            <person name="Kaiser P."/>
            <person name="Griffin D.K."/>
            <person name="Rao M."/>
            <person name="Pitel F."/>
            <person name="Wang J."/>
            <person name="Li N."/>
        </authorList>
    </citation>
    <scope>NUCLEOTIDE SEQUENCE [LARGE SCALE GENOMIC DNA]</scope>
</reference>
<evidence type="ECO:0000256" key="1">
    <source>
        <dbReference type="SAM" id="MobiDB-lite"/>
    </source>
</evidence>
<feature type="region of interest" description="Disordered" evidence="1">
    <location>
        <begin position="18"/>
        <end position="48"/>
    </location>
</feature>
<dbReference type="AlphaFoldDB" id="R0M359"/>